<dbReference type="InterPro" id="IPR021266">
    <property type="entry name" value="Kdo_hydroxlase"/>
</dbReference>
<dbReference type="AlphaFoldDB" id="A0A076PQC3"/>
<evidence type="ECO:0000313" key="1">
    <source>
        <dbReference type="EMBL" id="AIJ47928.1"/>
    </source>
</evidence>
<evidence type="ECO:0000313" key="2">
    <source>
        <dbReference type="Proteomes" id="UP000028782"/>
    </source>
</evidence>
<dbReference type="Proteomes" id="UP000028782">
    <property type="component" value="Chromosome"/>
</dbReference>
<name>A0A076PQC3_COMTE</name>
<protein>
    <recommendedName>
        <fullName evidence="3">3-deoxy-D-manno-oct-2-ulosonic acid (Kdo) hydroxylase</fullName>
    </recommendedName>
</protein>
<gene>
    <name evidence="1" type="ORF">O987_19130</name>
</gene>
<evidence type="ECO:0008006" key="3">
    <source>
        <dbReference type="Google" id="ProtNLM"/>
    </source>
</evidence>
<dbReference type="Pfam" id="PF11004">
    <property type="entry name" value="Kdo_hydroxy"/>
    <property type="match status" value="1"/>
</dbReference>
<dbReference type="HOGENOM" id="CLU_083861_0_0_4"/>
<sequence length="308" mass="34591">MQARASCGEYTAQAMESQIVKIDATDWSKVQGCDEWTAAVEAGKVLYFPQLSFQLSEQEKTLLRPDVRDPKTRNISLNVDGSIKGVAGDEATQAQVAAMVRRFREQATALIAGLFPAYMPLVRMAPTSYRPSQVETRAQSWRADDKRMHVDAFPSRPNYGERILRVFTNVNPEGQPRVWRVGEPFTDVAKRFVPRAKPYSAWQAKALELLHVTKSYRSEYDHLMLQLHDGMKGDADYQKNAPQETVPFAAGSSWVCFSDQAVHAVMSGQYMLEQTLFLPPGSEYNPAASPLSILSRMKGHPLVDAKYR</sequence>
<reference evidence="1 2" key="1">
    <citation type="journal article" date="2014" name="Genome Announc.">
        <title>Complete Genome Sequence of Polychlorinated Biphenyl Degrader Comamonas testosteroni TK102 (NBRC 109938).</title>
        <authorList>
            <person name="Fukuda K."/>
            <person name="Hosoyama A."/>
            <person name="Tsuchikane K."/>
            <person name="Ohji S."/>
            <person name="Yamazoe A."/>
            <person name="Fujita N."/>
            <person name="Shintani M."/>
            <person name="Kimbara K."/>
        </authorList>
    </citation>
    <scope>NUCLEOTIDE SEQUENCE [LARGE SCALE GENOMIC DNA]</scope>
    <source>
        <strain evidence="1">TK102</strain>
    </source>
</reference>
<dbReference type="KEGG" id="ctes:O987_19130"/>
<organism evidence="1 2">
    <name type="scientific">Comamonas testosteroni TK102</name>
    <dbReference type="NCBI Taxonomy" id="1392005"/>
    <lineage>
        <taxon>Bacteria</taxon>
        <taxon>Pseudomonadati</taxon>
        <taxon>Pseudomonadota</taxon>
        <taxon>Betaproteobacteria</taxon>
        <taxon>Burkholderiales</taxon>
        <taxon>Comamonadaceae</taxon>
        <taxon>Comamonas</taxon>
    </lineage>
</organism>
<dbReference type="EMBL" id="CP006704">
    <property type="protein sequence ID" value="AIJ47928.1"/>
    <property type="molecule type" value="Genomic_DNA"/>
</dbReference>
<accession>A0A076PQC3</accession>
<proteinExistence type="predicted"/>